<sequence>MSRLIEIGRWQLFLAYDRHDKKGCHTEYENIQYNCPRFSYLYYNNDGLCRQGKFSEATDCFKKSLENGLCIDLCCLMNRLDKDFIQCFIYDSTVQAFCRHGYCSSADIFILCLILDKMLAK</sequence>
<reference evidence="1 2" key="1">
    <citation type="journal article" date="2016" name="DNA Res.">
        <title>The draft genome of MD-2 pineapple using hybrid error correction of long reads.</title>
        <authorList>
            <person name="Redwan R.M."/>
            <person name="Saidin A."/>
            <person name="Kumar S.V."/>
        </authorList>
    </citation>
    <scope>NUCLEOTIDE SEQUENCE [LARGE SCALE GENOMIC DNA]</scope>
    <source>
        <strain evidence="2">cv. MD2</strain>
        <tissue evidence="1">Leaf</tissue>
    </source>
</reference>
<dbReference type="AlphaFoldDB" id="A0A199VHN3"/>
<dbReference type="Proteomes" id="UP000092600">
    <property type="component" value="Unassembled WGS sequence"/>
</dbReference>
<evidence type="ECO:0000313" key="2">
    <source>
        <dbReference type="Proteomes" id="UP000092600"/>
    </source>
</evidence>
<gene>
    <name evidence="1" type="ORF">ACMD2_20165</name>
</gene>
<evidence type="ECO:0000313" key="1">
    <source>
        <dbReference type="EMBL" id="OAY76647.1"/>
    </source>
</evidence>
<organism evidence="1 2">
    <name type="scientific">Ananas comosus</name>
    <name type="common">Pineapple</name>
    <name type="synonym">Ananas ananas</name>
    <dbReference type="NCBI Taxonomy" id="4615"/>
    <lineage>
        <taxon>Eukaryota</taxon>
        <taxon>Viridiplantae</taxon>
        <taxon>Streptophyta</taxon>
        <taxon>Embryophyta</taxon>
        <taxon>Tracheophyta</taxon>
        <taxon>Spermatophyta</taxon>
        <taxon>Magnoliopsida</taxon>
        <taxon>Liliopsida</taxon>
        <taxon>Poales</taxon>
        <taxon>Bromeliaceae</taxon>
        <taxon>Bromelioideae</taxon>
        <taxon>Ananas</taxon>
    </lineage>
</organism>
<proteinExistence type="predicted"/>
<dbReference type="NCBIfam" id="TIGR00756">
    <property type="entry name" value="PPR"/>
    <property type="match status" value="1"/>
</dbReference>
<comment type="caution">
    <text evidence="1">The sequence shown here is derived from an EMBL/GenBank/DDBJ whole genome shotgun (WGS) entry which is preliminary data.</text>
</comment>
<name>A0A199VHN3_ANACO</name>
<protein>
    <submittedName>
        <fullName evidence="1">Uncharacterized protein</fullName>
    </submittedName>
</protein>
<dbReference type="EMBL" id="LSRQ01001758">
    <property type="protein sequence ID" value="OAY76647.1"/>
    <property type="molecule type" value="Genomic_DNA"/>
</dbReference>
<dbReference type="InterPro" id="IPR002885">
    <property type="entry name" value="PPR_rpt"/>
</dbReference>
<feature type="non-terminal residue" evidence="1">
    <location>
        <position position="121"/>
    </location>
</feature>
<accession>A0A199VHN3</accession>